<dbReference type="EMBL" id="KV429053">
    <property type="protein sequence ID" value="KZT70185.1"/>
    <property type="molecule type" value="Genomic_DNA"/>
</dbReference>
<dbReference type="AlphaFoldDB" id="A0A165R1R8"/>
<feature type="region of interest" description="Disordered" evidence="1">
    <location>
        <begin position="79"/>
        <end position="120"/>
    </location>
</feature>
<feature type="compositionally biased region" description="Pro residues" evidence="1">
    <location>
        <begin position="91"/>
        <end position="100"/>
    </location>
</feature>
<protein>
    <submittedName>
        <fullName evidence="2">Uncharacterized protein</fullName>
    </submittedName>
</protein>
<dbReference type="Proteomes" id="UP000076727">
    <property type="component" value="Unassembled WGS sequence"/>
</dbReference>
<evidence type="ECO:0000313" key="2">
    <source>
        <dbReference type="EMBL" id="KZT70185.1"/>
    </source>
</evidence>
<keyword evidence="3" id="KW-1185">Reference proteome</keyword>
<feature type="region of interest" description="Disordered" evidence="1">
    <location>
        <begin position="221"/>
        <end position="241"/>
    </location>
</feature>
<reference evidence="2 3" key="1">
    <citation type="journal article" date="2016" name="Mol. Biol. Evol.">
        <title>Comparative Genomics of Early-Diverging Mushroom-Forming Fungi Provides Insights into the Origins of Lignocellulose Decay Capabilities.</title>
        <authorList>
            <person name="Nagy L.G."/>
            <person name="Riley R."/>
            <person name="Tritt A."/>
            <person name="Adam C."/>
            <person name="Daum C."/>
            <person name="Floudas D."/>
            <person name="Sun H."/>
            <person name="Yadav J.S."/>
            <person name="Pangilinan J."/>
            <person name="Larsson K.H."/>
            <person name="Matsuura K."/>
            <person name="Barry K."/>
            <person name="Labutti K."/>
            <person name="Kuo R."/>
            <person name="Ohm R.A."/>
            <person name="Bhattacharya S.S."/>
            <person name="Shirouzu T."/>
            <person name="Yoshinaga Y."/>
            <person name="Martin F.M."/>
            <person name="Grigoriev I.V."/>
            <person name="Hibbett D.S."/>
        </authorList>
    </citation>
    <scope>NUCLEOTIDE SEQUENCE [LARGE SCALE GENOMIC DNA]</scope>
    <source>
        <strain evidence="2 3">L-15889</strain>
    </source>
</reference>
<organism evidence="2 3">
    <name type="scientific">Daedalea quercina L-15889</name>
    <dbReference type="NCBI Taxonomy" id="1314783"/>
    <lineage>
        <taxon>Eukaryota</taxon>
        <taxon>Fungi</taxon>
        <taxon>Dikarya</taxon>
        <taxon>Basidiomycota</taxon>
        <taxon>Agaricomycotina</taxon>
        <taxon>Agaricomycetes</taxon>
        <taxon>Polyporales</taxon>
        <taxon>Fomitopsis</taxon>
    </lineage>
</organism>
<name>A0A165R1R8_9APHY</name>
<accession>A0A165R1R8</accession>
<gene>
    <name evidence="2" type="ORF">DAEQUDRAFT_227495</name>
</gene>
<feature type="compositionally biased region" description="Polar residues" evidence="1">
    <location>
        <begin position="225"/>
        <end position="241"/>
    </location>
</feature>
<evidence type="ECO:0000313" key="3">
    <source>
        <dbReference type="Proteomes" id="UP000076727"/>
    </source>
</evidence>
<sequence length="241" mass="27044">MLFRRHEVGVVWQLGGRPAFHPAAWSCKLLTRCYGGFRHTARNKTPVRVAHRGRKDSCAKRGSRRLSPILWLRTLLRAGPSASPSKGTSPRPRPYRPSPPVRDRSEANVPSQSAQMPWPRLEARPRGSETLGSVVVMCFSHFACQKGPIEPHLASGSVAQYLPGFQGWIAHRRRRDNSTRNERRTCARYLGIICMTTCGPTETHMQGRSRKDRLADLRPLKDAPTQASNPTQAWCTSVPSF</sequence>
<evidence type="ECO:0000256" key="1">
    <source>
        <dbReference type="SAM" id="MobiDB-lite"/>
    </source>
</evidence>
<proteinExistence type="predicted"/>